<comment type="caution">
    <text evidence="2">The sequence shown here is derived from an EMBL/GenBank/DDBJ whole genome shotgun (WGS) entry which is preliminary data.</text>
</comment>
<feature type="chain" id="PRO_5036467281" evidence="1">
    <location>
        <begin position="22"/>
        <end position="139"/>
    </location>
</feature>
<reference evidence="2" key="1">
    <citation type="submission" date="2020-08" db="EMBL/GenBank/DDBJ databases">
        <title>Multicomponent nature underlies the extraordinary mechanical properties of spider dragline silk.</title>
        <authorList>
            <person name="Kono N."/>
            <person name="Nakamura H."/>
            <person name="Mori M."/>
            <person name="Yoshida Y."/>
            <person name="Ohtoshi R."/>
            <person name="Malay A.D."/>
            <person name="Moran D.A.P."/>
            <person name="Tomita M."/>
            <person name="Numata K."/>
            <person name="Arakawa K."/>
        </authorList>
    </citation>
    <scope>NUCLEOTIDE SEQUENCE</scope>
</reference>
<gene>
    <name evidence="2" type="primary">AVEN_77639_1</name>
    <name evidence="2" type="ORF">NPIL_369761</name>
</gene>
<sequence length="139" mass="15772">MLPVISILLIGILLPFSPVLTDMPLEFESVIHDHDKDGMQTLKIPNISGEEEGQEQMFSSEDKFTQEAMQQSLRRNLDENGVFPSALKGTFHRIRKSEKKECHILIQKTDVHKGSCTKLADNTPACHNDQYLAINYNEC</sequence>
<dbReference type="AlphaFoldDB" id="A0A8X6QT78"/>
<accession>A0A8X6QT78</accession>
<dbReference type="Proteomes" id="UP000887013">
    <property type="component" value="Unassembled WGS sequence"/>
</dbReference>
<dbReference type="OrthoDB" id="6434491at2759"/>
<evidence type="ECO:0000256" key="1">
    <source>
        <dbReference type="SAM" id="SignalP"/>
    </source>
</evidence>
<evidence type="ECO:0000313" key="3">
    <source>
        <dbReference type="Proteomes" id="UP000887013"/>
    </source>
</evidence>
<name>A0A8X6QT78_NEPPI</name>
<keyword evidence="1" id="KW-0732">Signal</keyword>
<feature type="signal peptide" evidence="1">
    <location>
        <begin position="1"/>
        <end position="21"/>
    </location>
</feature>
<keyword evidence="3" id="KW-1185">Reference proteome</keyword>
<organism evidence="2 3">
    <name type="scientific">Nephila pilipes</name>
    <name type="common">Giant wood spider</name>
    <name type="synonym">Nephila maculata</name>
    <dbReference type="NCBI Taxonomy" id="299642"/>
    <lineage>
        <taxon>Eukaryota</taxon>
        <taxon>Metazoa</taxon>
        <taxon>Ecdysozoa</taxon>
        <taxon>Arthropoda</taxon>
        <taxon>Chelicerata</taxon>
        <taxon>Arachnida</taxon>
        <taxon>Araneae</taxon>
        <taxon>Araneomorphae</taxon>
        <taxon>Entelegynae</taxon>
        <taxon>Araneoidea</taxon>
        <taxon>Nephilidae</taxon>
        <taxon>Nephila</taxon>
    </lineage>
</organism>
<evidence type="ECO:0000313" key="2">
    <source>
        <dbReference type="EMBL" id="GFU35658.1"/>
    </source>
</evidence>
<proteinExistence type="predicted"/>
<dbReference type="EMBL" id="BMAW01130577">
    <property type="protein sequence ID" value="GFU35658.1"/>
    <property type="molecule type" value="Genomic_DNA"/>
</dbReference>
<protein>
    <submittedName>
        <fullName evidence="2">Uncharacterized protein</fullName>
    </submittedName>
</protein>